<accession>A0AAQ3U805</accession>
<dbReference type="Pfam" id="PF00078">
    <property type="entry name" value="RVT_1"/>
    <property type="match status" value="1"/>
</dbReference>
<feature type="non-terminal residue" evidence="2">
    <location>
        <position position="1"/>
    </location>
</feature>
<name>A0AAQ3U805_PASNO</name>
<dbReference type="Pfam" id="PF13966">
    <property type="entry name" value="zf-RVT"/>
    <property type="match status" value="1"/>
</dbReference>
<keyword evidence="3" id="KW-1185">Reference proteome</keyword>
<feature type="domain" description="Reverse transcriptase" evidence="1">
    <location>
        <begin position="57"/>
        <end position="306"/>
    </location>
</feature>
<dbReference type="AlphaFoldDB" id="A0AAQ3U805"/>
<dbReference type="SUPFAM" id="SSF56672">
    <property type="entry name" value="DNA/RNA polymerases"/>
    <property type="match status" value="1"/>
</dbReference>
<reference evidence="2 3" key="1">
    <citation type="submission" date="2024-02" db="EMBL/GenBank/DDBJ databases">
        <title>High-quality chromosome-scale genome assembly of Pensacola bahiagrass (Paspalum notatum Flugge var. saurae).</title>
        <authorList>
            <person name="Vega J.M."/>
            <person name="Podio M."/>
            <person name="Orjuela J."/>
            <person name="Siena L.A."/>
            <person name="Pessino S.C."/>
            <person name="Combes M.C."/>
            <person name="Mariac C."/>
            <person name="Albertini E."/>
            <person name="Pupilli F."/>
            <person name="Ortiz J.P.A."/>
            <person name="Leblanc O."/>
        </authorList>
    </citation>
    <scope>NUCLEOTIDE SEQUENCE [LARGE SCALE GENOMIC DNA]</scope>
    <source>
        <strain evidence="2">R1</strain>
        <tissue evidence="2">Leaf</tissue>
    </source>
</reference>
<evidence type="ECO:0000259" key="1">
    <source>
        <dbReference type="PROSITE" id="PS50878"/>
    </source>
</evidence>
<feature type="non-terminal residue" evidence="2">
    <location>
        <position position="681"/>
    </location>
</feature>
<evidence type="ECO:0000313" key="3">
    <source>
        <dbReference type="Proteomes" id="UP001341281"/>
    </source>
</evidence>
<organism evidence="2 3">
    <name type="scientific">Paspalum notatum var. saurae</name>
    <dbReference type="NCBI Taxonomy" id="547442"/>
    <lineage>
        <taxon>Eukaryota</taxon>
        <taxon>Viridiplantae</taxon>
        <taxon>Streptophyta</taxon>
        <taxon>Embryophyta</taxon>
        <taxon>Tracheophyta</taxon>
        <taxon>Spermatophyta</taxon>
        <taxon>Magnoliopsida</taxon>
        <taxon>Liliopsida</taxon>
        <taxon>Poales</taxon>
        <taxon>Poaceae</taxon>
        <taxon>PACMAD clade</taxon>
        <taxon>Panicoideae</taxon>
        <taxon>Andropogonodae</taxon>
        <taxon>Paspaleae</taxon>
        <taxon>Paspalinae</taxon>
        <taxon>Paspalum</taxon>
    </lineage>
</organism>
<evidence type="ECO:0000313" key="2">
    <source>
        <dbReference type="EMBL" id="WVZ86569.1"/>
    </source>
</evidence>
<dbReference type="InterPro" id="IPR000477">
    <property type="entry name" value="RT_dom"/>
</dbReference>
<gene>
    <name evidence="2" type="ORF">U9M48_033328</name>
</gene>
<protein>
    <recommendedName>
        <fullName evidence="1">Reverse transcriptase domain-containing protein</fullName>
    </recommendedName>
</protein>
<sequence>GFELNHLEDPFTEEELLKAIKQSPPDKAPGPDGFTGAFYRSCWPTIKADLMAVMNSLHSRRFLNFDLLDKANIVLLPKHDGAENLASYRPISLIHSASKLFAKLLSLRLAPSMRDIISKSQTAFIKGRSIHDNFLFEISPQRNPMLLIKLDISKAFDSVRWDYLLAFMEHLGFPTRWRNWVTSMLASSTSQVLLNGIPGQPIAHGRGLRQGDPLSPLLFVLAIDPLQCLLHMATEAGILSRVTKARMRLRTSMYADDAIIFIKPEKRELESLAALLHLFGEATDEILAGFPASRTSFPIKYLGIPLTVARLKKQGRNLTLAGRLVLVKYVLSSQPVHTLSVVNVPKEVLEEFDKVRKRFLWAGNENLTGGKCKVNWPTVSRPQDLGGLGVLDIHRFARALRLRWLWRQWEDPNAPWAGLEIPCNDTDRLLFAAATRIEIGDGAKTSFWHCAWAQGRRLKDIALDIFAASRDRKSSVQKALADQAWVRHIDLHGIRTADHLKQFVDLWSVTQSVSLAHDMEDRIFWKFNASGTYSTASAYRIQFTGHTSLNLKSLIWKPWGPSKCKAFAWLIIRNRVWTSDRLATRGWPHNPTCPLCRRHPETAHHLIVGCRYSRRIWEAIASWLSIAPLAPTLWPDTESVKHWWFMVDSSAIPKKGTRSLLLLVIWQIWLERNARTFQRRE</sequence>
<dbReference type="CDD" id="cd01650">
    <property type="entry name" value="RT_nLTR_like"/>
    <property type="match status" value="1"/>
</dbReference>
<dbReference type="PROSITE" id="PS50878">
    <property type="entry name" value="RT_POL"/>
    <property type="match status" value="1"/>
</dbReference>
<dbReference type="InterPro" id="IPR026960">
    <property type="entry name" value="RVT-Znf"/>
</dbReference>
<dbReference type="PANTHER" id="PTHR19446">
    <property type="entry name" value="REVERSE TRANSCRIPTASES"/>
    <property type="match status" value="1"/>
</dbReference>
<dbReference type="Proteomes" id="UP001341281">
    <property type="component" value="Chromosome 07"/>
</dbReference>
<dbReference type="InterPro" id="IPR043502">
    <property type="entry name" value="DNA/RNA_pol_sf"/>
</dbReference>
<dbReference type="EMBL" id="CP144751">
    <property type="protein sequence ID" value="WVZ86569.1"/>
    <property type="molecule type" value="Genomic_DNA"/>
</dbReference>
<proteinExistence type="predicted"/>